<feature type="coiled-coil region" evidence="1">
    <location>
        <begin position="71"/>
        <end position="181"/>
    </location>
</feature>
<organism evidence="3 4">
    <name type="scientific">Aduncisulcus paluster</name>
    <dbReference type="NCBI Taxonomy" id="2918883"/>
    <lineage>
        <taxon>Eukaryota</taxon>
        <taxon>Metamonada</taxon>
        <taxon>Carpediemonas-like organisms</taxon>
        <taxon>Aduncisulcus</taxon>
    </lineage>
</organism>
<feature type="non-terminal residue" evidence="3">
    <location>
        <position position="1378"/>
    </location>
</feature>
<evidence type="ECO:0000256" key="1">
    <source>
        <dbReference type="SAM" id="Coils"/>
    </source>
</evidence>
<reference evidence="3" key="1">
    <citation type="submission" date="2022-03" db="EMBL/GenBank/DDBJ databases">
        <title>Draft genome sequence of Aduncisulcus paluster, a free-living microaerophilic Fornicata.</title>
        <authorList>
            <person name="Yuyama I."/>
            <person name="Kume K."/>
            <person name="Tamura T."/>
            <person name="Inagaki Y."/>
            <person name="Hashimoto T."/>
        </authorList>
    </citation>
    <scope>NUCLEOTIDE SEQUENCE</scope>
    <source>
        <strain evidence="3">NY0171</strain>
    </source>
</reference>
<keyword evidence="4" id="KW-1185">Reference proteome</keyword>
<sequence>MSTSVPPDSREKQLERENDFLHFTVRELKSKISAMEGKISVMDENSKQTIQMLQSDFESATSEKERLLIGNTQLSIVNTDMKEKIEVLEAELKALRADDPAALVEPYRHRVTELELKLEKMHMSYAELQMQLDKEHKLKDDLRRSHIKAMDAMHKKHISQLKEKDDHISAADIRIREMKEEIDRQAKYADTEIREHHTVQRQIVAENQEELETSRRKLFALHDTIRKMEDEMDERERASERARKEYKQGKKTLEDENKSFRIRITELSSELEKQASFHGIQMKNLREEMKKQIKRQGELASDGDKSLQSMKLTCEDLRQQIADLNEQQERSRKTLQNERREHEAREKHLKDENSAYLSRISELSSEIEKQANYHEVQMAKMVEEMHKQSRGQGAMASDGDKTLRSMKDTCQDLRQQILKLEDGQERYRKTLQSERREHEAREKHLKEENTAYLARVSELSSEMEKQVSFHERQLQALRDEMKQQLLGQDSSASETRKNFTKAQQTISELRRQMSEMEAKAVEREKQFAAEQAALIEDRKLVEGENTAYKQRVVDLAAEMQKQATFHEAQIKDMEGEMHRQHSDGSSHRLEVEKLLDNSKHEISDLKEKIKEYEASQSAKERAIQLEREQLNETRKAYEEENRAYISRVSELTSEIKKQGEFHEEQTAKMKKESKQLEAECSRLKILAKSTEDGAQSASQELLQQIKELTLEKTALEEAVEGAKHHVSLLDSEMSKKDYEEENRAYISRVSELTSEIKKQGEFHEEQTAKMKKESKQLEAECSRLKILAKSTEDGAQSASQELLQQIKELTLEKTALEEAVEGAKHQVSLLDSEMSKLTTSCDSEIARYKTENESLRAQLEIYSTQQQEMAKLRKGYHELGVVEEKFKMLQKSSDTREEELKERVSELKAEISDLRSELRAERVSADDAQRKVKELEGELKTQDVFSKGRLKVLTDEKANLLHELSELQAKQAKDRDKVEVEHKDTKERLTIALSEKEEVTKRLFLQETAANRKINELREELEAQHAWAKREIEHCSQKARNQGQESGEALSKDRVAHLEAEVQKYTSRVSELEILMENMRRSRESEVNGLKERLRQMTIHIQTNSRGSTDDFLMADGGAVASVAAAVTSPSRERHISPRPSSSIAHSSVRSSHTSHTPIPTPEELMEQSDHHSPTLSHHSLQNSSGQHSSAMVVSPSSQVSSIRPSTASPGSTRGRSSVLAKGIVPRPITRPISALQTTHRRNSASRPYSARSFSLPPPRRGSVEGPIVPSRSGHSSRASARDIDRSIADSGTNGSSSSLPPQIQTHDLIENHVLSPAALHLSGLPPLSAHCAGVASVGMSALTLPSFHLYASKALASAALNLVIESIKTFQNKNKFL</sequence>
<comment type="caution">
    <text evidence="3">The sequence shown here is derived from an EMBL/GenBank/DDBJ whole genome shotgun (WGS) entry which is preliminary data.</text>
</comment>
<feature type="coiled-coil region" evidence="1">
    <location>
        <begin position="403"/>
        <end position="865"/>
    </location>
</feature>
<dbReference type="EMBL" id="BQXS01011879">
    <property type="protein sequence ID" value="GKT17771.1"/>
    <property type="molecule type" value="Genomic_DNA"/>
</dbReference>
<proteinExistence type="predicted"/>
<feature type="compositionally biased region" description="Polar residues" evidence="2">
    <location>
        <begin position="1174"/>
        <end position="1188"/>
    </location>
</feature>
<evidence type="ECO:0000313" key="4">
    <source>
        <dbReference type="Proteomes" id="UP001057375"/>
    </source>
</evidence>
<feature type="compositionally biased region" description="Polar residues" evidence="2">
    <location>
        <begin position="1203"/>
        <end position="1216"/>
    </location>
</feature>
<dbReference type="PANTHER" id="PTHR19327">
    <property type="entry name" value="GOLGIN"/>
    <property type="match status" value="1"/>
</dbReference>
<gene>
    <name evidence="3" type="ORF">ADUPG1_011174</name>
</gene>
<feature type="coiled-coil region" evidence="1">
    <location>
        <begin position="1011"/>
        <end position="1082"/>
    </location>
</feature>
<feature type="compositionally biased region" description="Basic and acidic residues" evidence="2">
    <location>
        <begin position="327"/>
        <end position="353"/>
    </location>
</feature>
<feature type="coiled-coil region" evidence="1">
    <location>
        <begin position="890"/>
        <end position="970"/>
    </location>
</feature>
<feature type="compositionally biased region" description="Low complexity" evidence="2">
    <location>
        <begin position="1189"/>
        <end position="1202"/>
    </location>
</feature>
<evidence type="ECO:0000256" key="2">
    <source>
        <dbReference type="SAM" id="MobiDB-lite"/>
    </source>
</evidence>
<feature type="region of interest" description="Disordered" evidence="2">
    <location>
        <begin position="1125"/>
        <end position="1282"/>
    </location>
</feature>
<keyword evidence="1" id="KW-0175">Coiled coil</keyword>
<dbReference type="Proteomes" id="UP001057375">
    <property type="component" value="Unassembled WGS sequence"/>
</dbReference>
<feature type="region of interest" description="Disordered" evidence="2">
    <location>
        <begin position="230"/>
        <end position="250"/>
    </location>
</feature>
<dbReference type="PANTHER" id="PTHR19327:SF0">
    <property type="entry name" value="GOLGIN SUBFAMILY A MEMBER 4"/>
    <property type="match status" value="1"/>
</dbReference>
<name>A0ABQ5JUY9_9EUKA</name>
<evidence type="ECO:0000313" key="3">
    <source>
        <dbReference type="EMBL" id="GKT17771.1"/>
    </source>
</evidence>
<feature type="region of interest" description="Disordered" evidence="2">
    <location>
        <begin position="325"/>
        <end position="353"/>
    </location>
</feature>
<accession>A0ABQ5JUY9</accession>
<protein>
    <submittedName>
        <fullName evidence="3">Uncharacterized protein</fullName>
    </submittedName>
</protein>
<feature type="compositionally biased region" description="Low complexity" evidence="2">
    <location>
        <begin position="1138"/>
        <end position="1158"/>
    </location>
</feature>